<feature type="signal peptide" evidence="7">
    <location>
        <begin position="1"/>
        <end position="18"/>
    </location>
</feature>
<reference evidence="9 10" key="1">
    <citation type="submission" date="2024-09" db="EMBL/GenBank/DDBJ databases">
        <authorList>
            <person name="Sun Q."/>
            <person name="Mori K."/>
        </authorList>
    </citation>
    <scope>NUCLEOTIDE SEQUENCE [LARGE SCALE GENOMIC DNA]</scope>
    <source>
        <strain evidence="9 10">CCM 8545</strain>
    </source>
</reference>
<dbReference type="InterPro" id="IPR050695">
    <property type="entry name" value="N-acetylmuramoyl_amidase_3"/>
</dbReference>
<evidence type="ECO:0000256" key="2">
    <source>
        <dbReference type="ARBA" id="ARBA00010860"/>
    </source>
</evidence>
<comment type="caution">
    <text evidence="9">The sequence shown here is derived from an EMBL/GenBank/DDBJ whole genome shotgun (WGS) entry which is preliminary data.</text>
</comment>
<accession>A0ABV6CC65</accession>
<dbReference type="GO" id="GO:0008745">
    <property type="term" value="F:N-acetylmuramoyl-L-alanine amidase activity"/>
    <property type="evidence" value="ECO:0007669"/>
    <property type="project" value="UniProtKB-EC"/>
</dbReference>
<feature type="compositionally biased region" description="Polar residues" evidence="6">
    <location>
        <begin position="204"/>
        <end position="217"/>
    </location>
</feature>
<feature type="compositionally biased region" description="Basic and acidic residues" evidence="6">
    <location>
        <begin position="179"/>
        <end position="195"/>
    </location>
</feature>
<comment type="similarity">
    <text evidence="2">Belongs to the N-acetylmuramoyl-L-alanine amidase 3 family.</text>
</comment>
<dbReference type="SUPFAM" id="SSF54106">
    <property type="entry name" value="LysM domain"/>
    <property type="match status" value="1"/>
</dbReference>
<dbReference type="Proteomes" id="UP001589758">
    <property type="component" value="Unassembled WGS sequence"/>
</dbReference>
<dbReference type="SMART" id="SM00646">
    <property type="entry name" value="Ami_3"/>
    <property type="match status" value="1"/>
</dbReference>
<dbReference type="PROSITE" id="PS51782">
    <property type="entry name" value="LYSM"/>
    <property type="match status" value="1"/>
</dbReference>
<comment type="catalytic activity">
    <reaction evidence="1">
        <text>Hydrolyzes the link between N-acetylmuramoyl residues and L-amino acid residues in certain cell-wall glycopeptides.</text>
        <dbReference type="EC" id="3.5.1.28"/>
    </reaction>
</comment>
<feature type="domain" description="LysM" evidence="8">
    <location>
        <begin position="474"/>
        <end position="517"/>
    </location>
</feature>
<dbReference type="InterPro" id="IPR002508">
    <property type="entry name" value="MurNAc-LAA_cat"/>
</dbReference>
<keyword evidence="10" id="KW-1185">Reference proteome</keyword>
<dbReference type="Pfam" id="PF01476">
    <property type="entry name" value="LysM"/>
    <property type="match status" value="1"/>
</dbReference>
<feature type="chain" id="PRO_5046005025" description="N-acetylmuramoyl-L-alanine amidase" evidence="7">
    <location>
        <begin position="19"/>
        <end position="519"/>
    </location>
</feature>
<feature type="region of interest" description="Disordered" evidence="6">
    <location>
        <begin position="156"/>
        <end position="217"/>
    </location>
</feature>
<keyword evidence="4 9" id="KW-0378">Hydrolase</keyword>
<gene>
    <name evidence="9" type="ORF">ACFFIT_06450</name>
</gene>
<evidence type="ECO:0000256" key="5">
    <source>
        <dbReference type="ARBA" id="ARBA00023316"/>
    </source>
</evidence>
<evidence type="ECO:0000313" key="10">
    <source>
        <dbReference type="Proteomes" id="UP001589758"/>
    </source>
</evidence>
<evidence type="ECO:0000256" key="3">
    <source>
        <dbReference type="ARBA" id="ARBA00011901"/>
    </source>
</evidence>
<dbReference type="CDD" id="cd02696">
    <property type="entry name" value="MurNAc-LAA"/>
    <property type="match status" value="1"/>
</dbReference>
<feature type="compositionally biased region" description="Polar residues" evidence="6">
    <location>
        <begin position="163"/>
        <end position="178"/>
    </location>
</feature>
<name>A0ABV6CC65_9GAMM</name>
<dbReference type="EC" id="3.5.1.28" evidence="3"/>
<evidence type="ECO:0000313" key="9">
    <source>
        <dbReference type="EMBL" id="MFC0179725.1"/>
    </source>
</evidence>
<dbReference type="Gene3D" id="3.10.350.10">
    <property type="entry name" value="LysM domain"/>
    <property type="match status" value="1"/>
</dbReference>
<protein>
    <recommendedName>
        <fullName evidence="3">N-acetylmuramoyl-L-alanine amidase</fullName>
        <ecNumber evidence="3">3.5.1.28</ecNumber>
    </recommendedName>
</protein>
<evidence type="ECO:0000256" key="7">
    <source>
        <dbReference type="SAM" id="SignalP"/>
    </source>
</evidence>
<dbReference type="SMART" id="SM00257">
    <property type="entry name" value="LysM"/>
    <property type="match status" value="1"/>
</dbReference>
<evidence type="ECO:0000259" key="8">
    <source>
        <dbReference type="PROSITE" id="PS51782"/>
    </source>
</evidence>
<sequence length="519" mass="56199">MFTIVCFLLVGISFSTQAAGYLINLEFTNRPNESSLTLAFNSSVKADIFFDAKKQQLNIDFDANNALQGLPFEFSGANLMKALIASNGAKGKSRLIVPVSQPISASKSLIKKGENYFLLISIKATTTPDARNNGNSPAAPKEDVFSVLNNKNKSVVPGKEATKNTGKVANSTNNTTAKTEAKQKFIEQKGKDKLKTAVPKRNQTEQTKSQNQSNYSSGPIVIAIDAGHGGKDPGAVGPAGQQEKKIVFAVSKKLEKLLENDPMFKPVLTRTGDYFISVPKRSEIAREQKANLLVSIHADAAPNKEAKGASVWVLSNKRADTEMAGWLEKQEKQSELLGGAGDVLSGNEKDKYLSQAVIDLQFAHAQKVGYGAALEVLKGLDQVGKLHKKKPAHASLGVLRSPDIPSLLVEVGFVSNKDEAKLISSEAYQNKLAEAIYAGLKQYFLDHPVNTSGSLRAKSMPKAQATKNSAKGYLIHKVKKGDTLIKIAHQYQVNPDEIKQLNKMKSDNVLLGQSLKIPK</sequence>
<dbReference type="EMBL" id="JBHLXE010000071">
    <property type="protein sequence ID" value="MFC0179725.1"/>
    <property type="molecule type" value="Genomic_DNA"/>
</dbReference>
<dbReference type="Pfam" id="PF01520">
    <property type="entry name" value="Amidase_3"/>
    <property type="match status" value="1"/>
</dbReference>
<evidence type="ECO:0000256" key="1">
    <source>
        <dbReference type="ARBA" id="ARBA00001561"/>
    </source>
</evidence>
<proteinExistence type="inferred from homology"/>
<evidence type="ECO:0000256" key="4">
    <source>
        <dbReference type="ARBA" id="ARBA00022801"/>
    </source>
</evidence>
<dbReference type="SUPFAM" id="SSF53187">
    <property type="entry name" value="Zn-dependent exopeptidases"/>
    <property type="match status" value="1"/>
</dbReference>
<keyword evidence="7" id="KW-0732">Signal</keyword>
<organism evidence="9 10">
    <name type="scientific">Thorsellia kenyensis</name>
    <dbReference type="NCBI Taxonomy" id="1549888"/>
    <lineage>
        <taxon>Bacteria</taxon>
        <taxon>Pseudomonadati</taxon>
        <taxon>Pseudomonadota</taxon>
        <taxon>Gammaproteobacteria</taxon>
        <taxon>Enterobacterales</taxon>
        <taxon>Thorselliaceae</taxon>
        <taxon>Thorsellia</taxon>
    </lineage>
</organism>
<dbReference type="PANTHER" id="PTHR30404">
    <property type="entry name" value="N-ACETYLMURAMOYL-L-ALANINE AMIDASE"/>
    <property type="match status" value="1"/>
</dbReference>
<dbReference type="InterPro" id="IPR036779">
    <property type="entry name" value="LysM_dom_sf"/>
</dbReference>
<keyword evidence="5" id="KW-0961">Cell wall biogenesis/degradation</keyword>
<dbReference type="PANTHER" id="PTHR30404:SF6">
    <property type="entry name" value="N-ACETYLMURAMOYL-L-ALANINE AMIDASE AMIB"/>
    <property type="match status" value="1"/>
</dbReference>
<evidence type="ECO:0000256" key="6">
    <source>
        <dbReference type="SAM" id="MobiDB-lite"/>
    </source>
</evidence>
<dbReference type="Gene3D" id="3.40.630.40">
    <property type="entry name" value="Zn-dependent exopeptidases"/>
    <property type="match status" value="1"/>
</dbReference>
<dbReference type="InterPro" id="IPR018392">
    <property type="entry name" value="LysM"/>
</dbReference>
<dbReference type="CDD" id="cd00118">
    <property type="entry name" value="LysM"/>
    <property type="match status" value="1"/>
</dbReference>
<dbReference type="RefSeq" id="WP_385876829.1">
    <property type="nucleotide sequence ID" value="NZ_JBHLXE010000071.1"/>
</dbReference>